<dbReference type="AlphaFoldDB" id="A0A2T5DXS1"/>
<sequence>MMFKDQNVFFITKSDRFFYLYADALINKASIAPECIKVVVFDCVDNGSIDKVPGVDYLNYDEKTLSSLDEARTITFMSLNQVNSTMVRNVIDYSAALLKKTYIFLTDDEIDRWHRSIDKHGKIVPSKKLAIAKNDIYVSERIINFIGHEKTFYKRVTTALGRTDIEFINAGVIFDTLSSHIITPLNDAILKSELSERKEQKILIGTKQKSFNLNEIKSILLSLCRHNAGESHKILLMWHKKHRKQRMLLDLYITWLRHIKRQTIDISYVTALSPVAYTSLISSCSHIVLQRRGGASTVRSYLKLGKGIICVPTNSENELGFKDALGLDIVSFESSDELILGMLNSQIDVQLNAEKTIAEEKRSIDVLRKLYFS</sequence>
<accession>A0A2T5DXS1</accession>
<evidence type="ECO:0000313" key="1">
    <source>
        <dbReference type="EMBL" id="PTP11850.1"/>
    </source>
</evidence>
<name>A0A2T5DXS1_VIBSP</name>
<organism evidence="1 2">
    <name type="scientific">Vibrio splendidus</name>
    <dbReference type="NCBI Taxonomy" id="29497"/>
    <lineage>
        <taxon>Bacteria</taxon>
        <taxon>Pseudomonadati</taxon>
        <taxon>Pseudomonadota</taxon>
        <taxon>Gammaproteobacteria</taxon>
        <taxon>Vibrionales</taxon>
        <taxon>Vibrionaceae</taxon>
        <taxon>Vibrio</taxon>
    </lineage>
</organism>
<evidence type="ECO:0008006" key="3">
    <source>
        <dbReference type="Google" id="ProtNLM"/>
    </source>
</evidence>
<evidence type="ECO:0000313" key="2">
    <source>
        <dbReference type="Proteomes" id="UP000244080"/>
    </source>
</evidence>
<dbReference type="Proteomes" id="UP000244080">
    <property type="component" value="Unassembled WGS sequence"/>
</dbReference>
<reference evidence="1 2" key="1">
    <citation type="submission" date="2017-11" db="EMBL/GenBank/DDBJ databases">
        <title>Population delineation of vibrios coincides with oyster pathogenicity.</title>
        <authorList>
            <person name="Bruto M."/>
            <person name="Labreuche Y."/>
            <person name="James A."/>
            <person name="Piel D."/>
            <person name="Chenivesse S."/>
            <person name="Petton B."/>
            <person name="Polz M.F."/>
            <person name="Le Roux F."/>
        </authorList>
    </citation>
    <scope>NUCLEOTIDE SEQUENCE [LARGE SCALE GENOMIC DNA]</scope>
    <source>
        <strain evidence="1 2">1F_55</strain>
    </source>
</reference>
<proteinExistence type="predicted"/>
<dbReference type="RefSeq" id="WP_017086718.1">
    <property type="nucleotide sequence ID" value="NZ_CAWNZY010000081.1"/>
</dbReference>
<comment type="caution">
    <text evidence="1">The sequence shown here is derived from an EMBL/GenBank/DDBJ whole genome shotgun (WGS) entry which is preliminary data.</text>
</comment>
<gene>
    <name evidence="1" type="ORF">CWO36_24060</name>
</gene>
<protein>
    <recommendedName>
        <fullName evidence="3">Glycosyl transferase family 28 C-terminal domain-containing protein</fullName>
    </recommendedName>
</protein>
<dbReference type="EMBL" id="PIGA01000067">
    <property type="protein sequence ID" value="PTP11850.1"/>
    <property type="molecule type" value="Genomic_DNA"/>
</dbReference>